<feature type="region of interest" description="Disordered" evidence="3">
    <location>
        <begin position="504"/>
        <end position="611"/>
    </location>
</feature>
<keyword evidence="6" id="KW-1185">Reference proteome</keyword>
<dbReference type="InterPro" id="IPR057978">
    <property type="entry name" value="TPR_DAAF5"/>
</dbReference>
<dbReference type="PANTHER" id="PTHR10648:SF1">
    <property type="entry name" value="SERINE_THREONINE-PROTEIN PHOSPHATASE 4 REGULATORY SUBUNIT 1"/>
    <property type="match status" value="1"/>
</dbReference>
<feature type="compositionally biased region" description="Polar residues" evidence="3">
    <location>
        <begin position="426"/>
        <end position="439"/>
    </location>
</feature>
<dbReference type="GO" id="GO:0019888">
    <property type="term" value="F:protein phosphatase regulator activity"/>
    <property type="evidence" value="ECO:0007669"/>
    <property type="project" value="TreeGrafter"/>
</dbReference>
<evidence type="ECO:0000313" key="5">
    <source>
        <dbReference type="EMBL" id="CAD5208270.1"/>
    </source>
</evidence>
<accession>A0A7I8XNY7</accession>
<dbReference type="EMBL" id="CAJFCV020000001">
    <property type="protein sequence ID" value="CAG9080828.1"/>
    <property type="molecule type" value="Genomic_DNA"/>
</dbReference>
<feature type="coiled-coil region" evidence="2">
    <location>
        <begin position="810"/>
        <end position="854"/>
    </location>
</feature>
<dbReference type="OrthoDB" id="340346at2759"/>
<dbReference type="InterPro" id="IPR011989">
    <property type="entry name" value="ARM-like"/>
</dbReference>
<feature type="compositionally biased region" description="Basic and acidic residues" evidence="3">
    <location>
        <begin position="342"/>
        <end position="352"/>
    </location>
</feature>
<dbReference type="Pfam" id="PF25757">
    <property type="entry name" value="TPR_DNAAF5"/>
    <property type="match status" value="1"/>
</dbReference>
<dbReference type="GO" id="GO:0005737">
    <property type="term" value="C:cytoplasm"/>
    <property type="evidence" value="ECO:0007669"/>
    <property type="project" value="TreeGrafter"/>
</dbReference>
<evidence type="ECO:0000256" key="1">
    <source>
        <dbReference type="ARBA" id="ARBA00022737"/>
    </source>
</evidence>
<dbReference type="AlphaFoldDB" id="A0A7I8XNY7"/>
<feature type="compositionally biased region" description="Polar residues" evidence="3">
    <location>
        <begin position="583"/>
        <end position="594"/>
    </location>
</feature>
<dbReference type="SMR" id="A0A7I8XNY7"/>
<gene>
    <name evidence="5" type="ORF">BXYJ_LOCUS506</name>
</gene>
<feature type="compositionally biased region" description="Basic and acidic residues" evidence="3">
    <location>
        <begin position="509"/>
        <end position="523"/>
    </location>
</feature>
<dbReference type="Proteomes" id="UP000582659">
    <property type="component" value="Unassembled WGS sequence"/>
</dbReference>
<dbReference type="Proteomes" id="UP000659654">
    <property type="component" value="Unassembled WGS sequence"/>
</dbReference>
<evidence type="ECO:0000313" key="6">
    <source>
        <dbReference type="Proteomes" id="UP000659654"/>
    </source>
</evidence>
<keyword evidence="2" id="KW-0175">Coiled coil</keyword>
<feature type="region of interest" description="Disordered" evidence="3">
    <location>
        <begin position="633"/>
        <end position="715"/>
    </location>
</feature>
<dbReference type="SUPFAM" id="SSF48371">
    <property type="entry name" value="ARM repeat"/>
    <property type="match status" value="1"/>
</dbReference>
<feature type="region of interest" description="Disordered" evidence="3">
    <location>
        <begin position="393"/>
        <end position="439"/>
    </location>
</feature>
<feature type="compositionally biased region" description="Acidic residues" evidence="3">
    <location>
        <begin position="371"/>
        <end position="380"/>
    </location>
</feature>
<feature type="region of interest" description="Disordered" evidence="3">
    <location>
        <begin position="326"/>
        <end position="381"/>
    </location>
</feature>
<protein>
    <submittedName>
        <fullName evidence="5">(pine wood nematode) hypothetical protein</fullName>
    </submittedName>
</protein>
<organism evidence="5 6">
    <name type="scientific">Bursaphelenchus xylophilus</name>
    <name type="common">Pinewood nematode worm</name>
    <name type="synonym">Aphelenchoides xylophilus</name>
    <dbReference type="NCBI Taxonomy" id="6326"/>
    <lineage>
        <taxon>Eukaryota</taxon>
        <taxon>Metazoa</taxon>
        <taxon>Ecdysozoa</taxon>
        <taxon>Nematoda</taxon>
        <taxon>Chromadorea</taxon>
        <taxon>Rhabditida</taxon>
        <taxon>Tylenchina</taxon>
        <taxon>Tylenchomorpha</taxon>
        <taxon>Aphelenchoidea</taxon>
        <taxon>Aphelenchoididae</taxon>
        <taxon>Bursaphelenchus</taxon>
    </lineage>
</organism>
<proteinExistence type="predicted"/>
<dbReference type="InterPro" id="IPR051023">
    <property type="entry name" value="PP2A_Regulatory_Subunit_A"/>
</dbReference>
<sequence length="886" mass="100284">MALRFNDDDGMILHSNDFLDYPLSSSFTFQEFVDACGSESCKERVNAAQHLSDAIRKTADFDFSMNDFFDSLEKLFDSPGEVRRTTVEKLREVFSELSVKGMPKTLTDLAHFTVNELVKTLDDGDENEHNAALSTITYLFENDFLEQADIMEALVPALFRLFFKQCQIRNRCNETQFTNMINIVAVLCFVANQIDIYPRDWAYAHFLAQFSAFFADDSCVIRKLSLSTMGALAKRFGQTFTERCLVPHLLRAINDTNSRVRIACAEVFVDISTNCSVKIRENVLAPSFLKLLEDKQRFVHMSSSSQLGPIIATFAEPRRTGLMIKDGQLESLSPKRSPKKVTIPEEKDEKISDSSSDGSEEPEESQKDTSTEEFDLDESINDDKADLQRLYDVPDGFHLPDAPKPQPRVRNYSASSVSSVDSENSILTASPNFRDTSSTGWTRVKNYKQRNLFDEEEKAEEKQDEDPQMFTLKRWPYEPGKNLVSLNDPDFCLDDIMSEDLDPNGMDAALDKFAAEMGAKEGKDEENEDERIPMVDEPSANALQEISNSPSSPVPRLNLDEISPPDLNIQISEDEKTEDERNSNVSGKNQTPRPTSLFDEEPEEADSSQINYWSFDAELDFEEVQRYIQRSENLNKANSMQNDDELNGNLVSEKPTEPQETLYDTAFPPIGISNGQESSSNDNSNSNSPTKRSWADVVRSGNDEENDSNPVHALLTPKQTTEGFWKRRFDFARKPLDFMKKTAAQSMLLSQTAITTTQAPTSTTTTSATSALIAKIRPMNVNSKNFSKEISNSNDTRKPEATVAPFRQFTEKVKQRIQGNAERKEEAKNEAIWEQKADLEAEELKSKLHTLQRKHLENAKKFLTDGEYNQLMNSEQVGILRDLDTF</sequence>
<reference evidence="5" key="1">
    <citation type="submission" date="2020-09" db="EMBL/GenBank/DDBJ databases">
        <authorList>
            <person name="Kikuchi T."/>
        </authorList>
    </citation>
    <scope>NUCLEOTIDE SEQUENCE</scope>
    <source>
        <strain evidence="5">Ka4C1</strain>
    </source>
</reference>
<feature type="compositionally biased region" description="Polar residues" evidence="3">
    <location>
        <begin position="541"/>
        <end position="551"/>
    </location>
</feature>
<dbReference type="Gene3D" id="1.25.10.10">
    <property type="entry name" value="Leucine-rich Repeat Variant"/>
    <property type="match status" value="2"/>
</dbReference>
<evidence type="ECO:0000259" key="4">
    <source>
        <dbReference type="Pfam" id="PF25757"/>
    </source>
</evidence>
<dbReference type="InterPro" id="IPR016024">
    <property type="entry name" value="ARM-type_fold"/>
</dbReference>
<evidence type="ECO:0000256" key="2">
    <source>
        <dbReference type="SAM" id="Coils"/>
    </source>
</evidence>
<dbReference type="EMBL" id="CAJFDI010000001">
    <property type="protein sequence ID" value="CAD5208270.1"/>
    <property type="molecule type" value="Genomic_DNA"/>
</dbReference>
<comment type="caution">
    <text evidence="5">The sequence shown here is derived from an EMBL/GenBank/DDBJ whole genome shotgun (WGS) entry which is preliminary data.</text>
</comment>
<feature type="compositionally biased region" description="Low complexity" evidence="3">
    <location>
        <begin position="413"/>
        <end position="425"/>
    </location>
</feature>
<feature type="compositionally biased region" description="Low complexity" evidence="3">
    <location>
        <begin position="673"/>
        <end position="688"/>
    </location>
</feature>
<feature type="domain" description="Dynein axonemal assembly factor 5 TPR repeats" evidence="4">
    <location>
        <begin position="81"/>
        <end position="295"/>
    </location>
</feature>
<dbReference type="PANTHER" id="PTHR10648">
    <property type="entry name" value="SERINE/THREONINE-PROTEIN PHOSPHATASE PP2A 65 KDA REGULATORY SUBUNIT"/>
    <property type="match status" value="1"/>
</dbReference>
<evidence type="ECO:0000256" key="3">
    <source>
        <dbReference type="SAM" id="MobiDB-lite"/>
    </source>
</evidence>
<keyword evidence="1" id="KW-0677">Repeat</keyword>
<name>A0A7I8XNY7_BURXY</name>